<evidence type="ECO:0000259" key="20">
    <source>
        <dbReference type="PROSITE" id="PS50109"/>
    </source>
</evidence>
<keyword evidence="9" id="KW-0808">Transferase</keyword>
<comment type="subcellular location">
    <subcellularLocation>
        <location evidence="3">Cytoplasm</location>
    </subcellularLocation>
</comment>
<evidence type="ECO:0000256" key="19">
    <source>
        <dbReference type="SAM" id="Phobius"/>
    </source>
</evidence>
<evidence type="ECO:0000256" key="18">
    <source>
        <dbReference type="ARBA" id="ARBA00030800"/>
    </source>
</evidence>
<dbReference type="Pfam" id="PF07730">
    <property type="entry name" value="HisKA_3"/>
    <property type="match status" value="1"/>
</dbReference>
<evidence type="ECO:0000256" key="11">
    <source>
        <dbReference type="ARBA" id="ARBA00022741"/>
    </source>
</evidence>
<protein>
    <recommendedName>
        <fullName evidence="5">Oxygen sensor histidine kinase NreB</fullName>
        <ecNumber evidence="4">2.7.13.3</ecNumber>
    </recommendedName>
    <alternativeName>
        <fullName evidence="18">Nitrogen regulation protein B</fullName>
    </alternativeName>
</protein>
<feature type="domain" description="Histidine kinase" evidence="20">
    <location>
        <begin position="596"/>
        <end position="682"/>
    </location>
</feature>
<evidence type="ECO:0000256" key="9">
    <source>
        <dbReference type="ARBA" id="ARBA00022679"/>
    </source>
</evidence>
<dbReference type="Pfam" id="PF02518">
    <property type="entry name" value="HATPase_c"/>
    <property type="match status" value="1"/>
</dbReference>
<evidence type="ECO:0000256" key="14">
    <source>
        <dbReference type="ARBA" id="ARBA00023004"/>
    </source>
</evidence>
<dbReference type="PANTHER" id="PTHR24421">
    <property type="entry name" value="NITRATE/NITRITE SENSOR PROTEIN NARX-RELATED"/>
    <property type="match status" value="1"/>
</dbReference>
<comment type="catalytic activity">
    <reaction evidence="1">
        <text>ATP + protein L-histidine = ADP + protein N-phospho-L-histidine.</text>
        <dbReference type="EC" id="2.7.13.3"/>
    </reaction>
</comment>
<dbReference type="InterPro" id="IPR011712">
    <property type="entry name" value="Sig_transdc_His_kin_sub3_dim/P"/>
</dbReference>
<keyword evidence="12 21" id="KW-0418">Kinase</keyword>
<evidence type="ECO:0000256" key="7">
    <source>
        <dbReference type="ARBA" id="ARBA00022490"/>
    </source>
</evidence>
<dbReference type="InterPro" id="IPR003594">
    <property type="entry name" value="HATPase_dom"/>
</dbReference>
<keyword evidence="19" id="KW-1133">Transmembrane helix</keyword>
<dbReference type="Proteomes" id="UP001158067">
    <property type="component" value="Unassembled WGS sequence"/>
</dbReference>
<dbReference type="GO" id="GO:0016301">
    <property type="term" value="F:kinase activity"/>
    <property type="evidence" value="ECO:0007669"/>
    <property type="project" value="UniProtKB-KW"/>
</dbReference>
<evidence type="ECO:0000256" key="10">
    <source>
        <dbReference type="ARBA" id="ARBA00022723"/>
    </source>
</evidence>
<keyword evidence="19" id="KW-0472">Membrane</keyword>
<keyword evidence="16" id="KW-0411">Iron-sulfur</keyword>
<keyword evidence="10" id="KW-0479">Metal-binding</keyword>
<reference evidence="21 22" key="1">
    <citation type="submission" date="2017-05" db="EMBL/GenBank/DDBJ databases">
        <authorList>
            <person name="Varghese N."/>
            <person name="Submissions S."/>
        </authorList>
    </citation>
    <scope>NUCLEOTIDE SEQUENCE [LARGE SCALE GENOMIC DNA]</scope>
    <source>
        <strain evidence="21 22">DSM 25457</strain>
    </source>
</reference>
<dbReference type="PROSITE" id="PS50109">
    <property type="entry name" value="HIS_KIN"/>
    <property type="match status" value="1"/>
</dbReference>
<proteinExistence type="predicted"/>
<keyword evidence="14" id="KW-0408">Iron</keyword>
<keyword evidence="19" id="KW-0812">Transmembrane</keyword>
<keyword evidence="15" id="KW-0902">Two-component regulatory system</keyword>
<dbReference type="Gene3D" id="3.30.565.10">
    <property type="entry name" value="Histidine kinase-like ATPase, C-terminal domain"/>
    <property type="match status" value="1"/>
</dbReference>
<keyword evidence="22" id="KW-1185">Reference proteome</keyword>
<keyword evidence="13" id="KW-0067">ATP-binding</keyword>
<evidence type="ECO:0000256" key="6">
    <source>
        <dbReference type="ARBA" id="ARBA00022485"/>
    </source>
</evidence>
<dbReference type="SUPFAM" id="SSF55874">
    <property type="entry name" value="ATPase domain of HSP90 chaperone/DNA topoisomerase II/histidine kinase"/>
    <property type="match status" value="1"/>
</dbReference>
<gene>
    <name evidence="21" type="ORF">SAMN06265222_11420</name>
</gene>
<feature type="transmembrane region" description="Helical" evidence="19">
    <location>
        <begin position="452"/>
        <end position="472"/>
    </location>
</feature>
<evidence type="ECO:0000256" key="13">
    <source>
        <dbReference type="ARBA" id="ARBA00022840"/>
    </source>
</evidence>
<dbReference type="Gene3D" id="1.20.5.1930">
    <property type="match status" value="1"/>
</dbReference>
<keyword evidence="8" id="KW-0597">Phosphoprotein</keyword>
<sequence>MPPFELTPSRQSRLSVKLVLTLVGLWAGTSGLISHADGLTLLSPELRAAESLHKQSQLKFDQLGPLRLRQTAPQVGAQLLMSVSPPPQAPWVQLDLGKKRSFDQIMIVPVVIGVAEEEQEPYAFPKRFRVDVSANEHFQDFELIYDSGVPGAPSKPQRLDTTSPYPVVIDAPETRARYIRVTVTGLNKATDRWTFALSEIMLIHGDQNVALGASVTMPHSSSLAPVWDPTYLVDGRTPLGPPIIPASVDEDLPRFDGVFCVSANKDAEQWFQVDLGASQTVDAMRLFPVHARQGADYPGYGFPLRFRVEGSDDPSFEEGTVLYRTEDEFPNPGNNPVFIPLTTDSGSEAMPFQHYRLVSDMGARRTTNKVGFAEIQLLKDGKNLAAGKPMIAKDVMSERPLGLLVDGDASYGRIVTLSDWAERWKTARTLRRDSAIAASRIERFRGIAFRRAIWLAAAVVTLACLVVTWMAWRSSRERRRQRAEFRMRLAQDLHDEIGSNLAAISRIGEVGEAIQVDPESQEDWRSVRALAGECTEAMQETLWLLGGPRRSDQTLPTQLKAIADRMLTGVEVSYDIDGSFEDSQPDEATQREVVLVFKAMFANIARSSQATQVHVLAKKDRQQSWIQVEDNGVGFDTAAWESRMVSRGMGLESMTSRMSKIGGKLTIDSEPGKGTRLTMVLP</sequence>
<dbReference type="InterPro" id="IPR050482">
    <property type="entry name" value="Sensor_HK_TwoCompSys"/>
</dbReference>
<evidence type="ECO:0000256" key="4">
    <source>
        <dbReference type="ARBA" id="ARBA00012438"/>
    </source>
</evidence>
<dbReference type="InterPro" id="IPR008979">
    <property type="entry name" value="Galactose-bd-like_sf"/>
</dbReference>
<evidence type="ECO:0000256" key="3">
    <source>
        <dbReference type="ARBA" id="ARBA00004496"/>
    </source>
</evidence>
<keyword evidence="6" id="KW-0004">4Fe-4S</keyword>
<dbReference type="Pfam" id="PF00754">
    <property type="entry name" value="F5_F8_type_C"/>
    <property type="match status" value="1"/>
</dbReference>
<evidence type="ECO:0000256" key="16">
    <source>
        <dbReference type="ARBA" id="ARBA00023014"/>
    </source>
</evidence>
<evidence type="ECO:0000313" key="21">
    <source>
        <dbReference type="EMBL" id="SMP71297.1"/>
    </source>
</evidence>
<dbReference type="RefSeq" id="WP_283434417.1">
    <property type="nucleotide sequence ID" value="NZ_FXUG01000014.1"/>
</dbReference>
<evidence type="ECO:0000256" key="12">
    <source>
        <dbReference type="ARBA" id="ARBA00022777"/>
    </source>
</evidence>
<evidence type="ECO:0000256" key="5">
    <source>
        <dbReference type="ARBA" id="ARBA00017322"/>
    </source>
</evidence>
<dbReference type="InterPro" id="IPR005467">
    <property type="entry name" value="His_kinase_dom"/>
</dbReference>
<evidence type="ECO:0000256" key="1">
    <source>
        <dbReference type="ARBA" id="ARBA00000085"/>
    </source>
</evidence>
<comment type="caution">
    <text evidence="21">The sequence shown here is derived from an EMBL/GenBank/DDBJ whole genome shotgun (WGS) entry which is preliminary data.</text>
</comment>
<keyword evidence="7" id="KW-0963">Cytoplasm</keyword>
<comment type="function">
    <text evidence="17">Member of the two-component regulatory system NreB/NreC involved in the control of dissimilatory nitrate/nitrite reduction in response to oxygen. NreB functions as a direct oxygen sensor histidine kinase which is autophosphorylated, in the absence of oxygen, probably at the conserved histidine residue, and transfers its phosphate group probably to a conserved aspartate residue of NreC. NreB/NreC activates the expression of the nitrate (narGHJI) and nitrite (nir) reductase operons, as well as the putative nitrate transporter gene narT.</text>
</comment>
<evidence type="ECO:0000256" key="8">
    <source>
        <dbReference type="ARBA" id="ARBA00022553"/>
    </source>
</evidence>
<dbReference type="InterPro" id="IPR036890">
    <property type="entry name" value="HATPase_C_sf"/>
</dbReference>
<evidence type="ECO:0000256" key="2">
    <source>
        <dbReference type="ARBA" id="ARBA00001966"/>
    </source>
</evidence>
<dbReference type="EC" id="2.7.13.3" evidence="4"/>
<dbReference type="CDD" id="cd16917">
    <property type="entry name" value="HATPase_UhpB-NarQ-NarX-like"/>
    <property type="match status" value="1"/>
</dbReference>
<dbReference type="EMBL" id="FXUG01000014">
    <property type="protein sequence ID" value="SMP71297.1"/>
    <property type="molecule type" value="Genomic_DNA"/>
</dbReference>
<dbReference type="PRINTS" id="PR00344">
    <property type="entry name" value="BCTRLSENSOR"/>
</dbReference>
<evidence type="ECO:0000313" key="22">
    <source>
        <dbReference type="Proteomes" id="UP001158067"/>
    </source>
</evidence>
<evidence type="ECO:0000256" key="17">
    <source>
        <dbReference type="ARBA" id="ARBA00024827"/>
    </source>
</evidence>
<dbReference type="PANTHER" id="PTHR24421:SF10">
    <property type="entry name" value="NITRATE_NITRITE SENSOR PROTEIN NARQ"/>
    <property type="match status" value="1"/>
</dbReference>
<name>A0ABY1QGZ1_9BACT</name>
<dbReference type="Gene3D" id="2.60.120.260">
    <property type="entry name" value="Galactose-binding domain-like"/>
    <property type="match status" value="2"/>
</dbReference>
<accession>A0ABY1QGZ1</accession>
<dbReference type="InterPro" id="IPR004358">
    <property type="entry name" value="Sig_transdc_His_kin-like_C"/>
</dbReference>
<comment type="cofactor">
    <cofactor evidence="2">
        <name>[4Fe-4S] cluster</name>
        <dbReference type="ChEBI" id="CHEBI:49883"/>
    </cofactor>
</comment>
<dbReference type="InterPro" id="IPR000421">
    <property type="entry name" value="FA58C"/>
</dbReference>
<keyword evidence="11" id="KW-0547">Nucleotide-binding</keyword>
<evidence type="ECO:0000256" key="15">
    <source>
        <dbReference type="ARBA" id="ARBA00023012"/>
    </source>
</evidence>
<organism evidence="21 22">
    <name type="scientific">Neorhodopirellula lusitana</name>
    <dbReference type="NCBI Taxonomy" id="445327"/>
    <lineage>
        <taxon>Bacteria</taxon>
        <taxon>Pseudomonadati</taxon>
        <taxon>Planctomycetota</taxon>
        <taxon>Planctomycetia</taxon>
        <taxon>Pirellulales</taxon>
        <taxon>Pirellulaceae</taxon>
        <taxon>Neorhodopirellula</taxon>
    </lineage>
</organism>
<dbReference type="SUPFAM" id="SSF49785">
    <property type="entry name" value="Galactose-binding domain-like"/>
    <property type="match status" value="2"/>
</dbReference>